<sequence length="288" mass="29870">MITITEATGALNGATADHLLERLPASELTVVTRDPARAARFAERGVTVRQGDYDDPDGLRTAFAGADQLLLVSSNDPAGDTVRQHRNAVDAAVAAGVGRVLYTSHQGAAAGSPFLPAQHHAATEEALAASGLAWTSLRNGFYAHSITWLTGPWQTTGVVSVPADGPVSWTARSDAAEAAARILLAAEPLDGPVTLTAGAAPTFADLADIAAEVSGRPVRYEVLDEDEWVARAVAGGQDERMVRFLLGMYQAAAQGSFAGTDPLLRELLGREPVSARDVLAGVVDGAGP</sequence>
<proteinExistence type="predicted"/>
<protein>
    <submittedName>
        <fullName evidence="1">NAD(P)H-binding protein</fullName>
    </submittedName>
</protein>
<organism evidence="1 2">
    <name type="scientific">Curtobacterium aetherium</name>
    <dbReference type="NCBI Taxonomy" id="2841594"/>
    <lineage>
        <taxon>Bacteria</taxon>
        <taxon>Bacillati</taxon>
        <taxon>Actinomycetota</taxon>
        <taxon>Actinomycetes</taxon>
        <taxon>Micrococcales</taxon>
        <taxon>Microbacteriaceae</taxon>
        <taxon>Curtobacterium</taxon>
    </lineage>
</organism>
<keyword evidence="2" id="KW-1185">Reference proteome</keyword>
<reference evidence="1" key="1">
    <citation type="submission" date="2021-06" db="EMBL/GenBank/DDBJ databases">
        <authorList>
            <person name="Ellington A.J."/>
            <person name="Bryan N.C."/>
            <person name="Christner B.C."/>
            <person name="Reisch C.R."/>
        </authorList>
    </citation>
    <scope>NUCLEOTIDE SEQUENCE</scope>
    <source>
        <strain evidence="1">L6-1</strain>
    </source>
</reference>
<evidence type="ECO:0000313" key="2">
    <source>
        <dbReference type="Proteomes" id="UP000681794"/>
    </source>
</evidence>
<name>A0ACD1E4S1_9MICO</name>
<evidence type="ECO:0000313" key="1">
    <source>
        <dbReference type="EMBL" id="QWS33773.1"/>
    </source>
</evidence>
<gene>
    <name evidence="1" type="ORF">KM842_00675</name>
</gene>
<dbReference type="Proteomes" id="UP000681794">
    <property type="component" value="Chromosome"/>
</dbReference>
<dbReference type="EMBL" id="CP076544">
    <property type="protein sequence ID" value="QWS33773.1"/>
    <property type="molecule type" value="Genomic_DNA"/>
</dbReference>
<accession>A0ACD1E4S1</accession>